<dbReference type="CDD" id="cd11572">
    <property type="entry name" value="RlmI_M_like"/>
    <property type="match status" value="1"/>
</dbReference>
<keyword evidence="2" id="KW-0963">Cytoplasm</keyword>
<dbReference type="PANTHER" id="PTHR42873:SF1">
    <property type="entry name" value="S-ADENOSYLMETHIONINE-DEPENDENT METHYLTRANSFERASE DOMAIN-CONTAINING PROTEIN"/>
    <property type="match status" value="1"/>
</dbReference>
<dbReference type="GO" id="GO:0008168">
    <property type="term" value="F:methyltransferase activity"/>
    <property type="evidence" value="ECO:0007669"/>
    <property type="project" value="UniProtKB-KW"/>
</dbReference>
<dbReference type="AlphaFoldDB" id="A0A848LYA7"/>
<name>A0A848LYA7_9BACT</name>
<dbReference type="CDD" id="cd02440">
    <property type="entry name" value="AdoMet_MTases"/>
    <property type="match status" value="1"/>
</dbReference>
<evidence type="ECO:0000256" key="3">
    <source>
        <dbReference type="ARBA" id="ARBA00022603"/>
    </source>
</evidence>
<accession>A0A848LYA7</accession>
<dbReference type="GO" id="GO:0032259">
    <property type="term" value="P:methylation"/>
    <property type="evidence" value="ECO:0007669"/>
    <property type="project" value="UniProtKB-KW"/>
</dbReference>
<dbReference type="CDD" id="cd21153">
    <property type="entry name" value="PUA_RlmI"/>
    <property type="match status" value="1"/>
</dbReference>
<dbReference type="SUPFAM" id="SSF88697">
    <property type="entry name" value="PUA domain-like"/>
    <property type="match status" value="1"/>
</dbReference>
<reference evidence="8 9" key="1">
    <citation type="submission" date="2020-04" db="EMBL/GenBank/DDBJ databases">
        <title>Draft genome of Pyxidicoccus fallax type strain.</title>
        <authorList>
            <person name="Whitworth D.E."/>
        </authorList>
    </citation>
    <scope>NUCLEOTIDE SEQUENCE [LARGE SCALE GENOMIC DNA]</scope>
    <source>
        <strain evidence="8 9">DSM 14698</strain>
    </source>
</reference>
<keyword evidence="9" id="KW-1185">Reference proteome</keyword>
<keyword evidence="5" id="KW-0949">S-adenosyl-L-methionine</keyword>
<comment type="caution">
    <text evidence="8">The sequence shown here is derived from an EMBL/GenBank/DDBJ whole genome shotgun (WGS) entry which is preliminary data.</text>
</comment>
<dbReference type="Proteomes" id="UP000518300">
    <property type="component" value="Unassembled WGS sequence"/>
</dbReference>
<evidence type="ECO:0000256" key="2">
    <source>
        <dbReference type="ARBA" id="ARBA00022490"/>
    </source>
</evidence>
<dbReference type="InterPro" id="IPR036974">
    <property type="entry name" value="PUA_sf"/>
</dbReference>
<dbReference type="Pfam" id="PF17785">
    <property type="entry name" value="PUA_3"/>
    <property type="match status" value="1"/>
</dbReference>
<protein>
    <submittedName>
        <fullName evidence="8">Class I SAM-dependent rRNA methyltransferase</fullName>
    </submittedName>
</protein>
<evidence type="ECO:0000313" key="9">
    <source>
        <dbReference type="Proteomes" id="UP000518300"/>
    </source>
</evidence>
<evidence type="ECO:0000256" key="4">
    <source>
        <dbReference type="ARBA" id="ARBA00022679"/>
    </source>
</evidence>
<dbReference type="GO" id="GO:0003723">
    <property type="term" value="F:RNA binding"/>
    <property type="evidence" value="ECO:0007669"/>
    <property type="project" value="InterPro"/>
</dbReference>
<dbReference type="Gene3D" id="2.30.130.10">
    <property type="entry name" value="PUA domain"/>
    <property type="match status" value="1"/>
</dbReference>
<dbReference type="InterPro" id="IPR029063">
    <property type="entry name" value="SAM-dependent_MTases_sf"/>
</dbReference>
<gene>
    <name evidence="8" type="ORF">HG543_50790</name>
</gene>
<organism evidence="8 9">
    <name type="scientific">Pyxidicoccus fallax</name>
    <dbReference type="NCBI Taxonomy" id="394095"/>
    <lineage>
        <taxon>Bacteria</taxon>
        <taxon>Pseudomonadati</taxon>
        <taxon>Myxococcota</taxon>
        <taxon>Myxococcia</taxon>
        <taxon>Myxococcales</taxon>
        <taxon>Cystobacterineae</taxon>
        <taxon>Myxococcaceae</taxon>
        <taxon>Pyxidicoccus</taxon>
    </lineage>
</organism>
<dbReference type="EMBL" id="JABBJJ010000529">
    <property type="protein sequence ID" value="NMO23097.1"/>
    <property type="molecule type" value="Genomic_DNA"/>
</dbReference>
<keyword evidence="4 8" id="KW-0808">Transferase</keyword>
<dbReference type="InterPro" id="IPR015947">
    <property type="entry name" value="PUA-like_sf"/>
</dbReference>
<dbReference type="PANTHER" id="PTHR42873">
    <property type="entry name" value="RIBOSOMAL RNA LARGE SUBUNIT METHYLTRANSFERASE"/>
    <property type="match status" value="1"/>
</dbReference>
<dbReference type="GO" id="GO:0005737">
    <property type="term" value="C:cytoplasm"/>
    <property type="evidence" value="ECO:0007669"/>
    <property type="project" value="UniProtKB-SubCell"/>
</dbReference>
<comment type="subcellular location">
    <subcellularLocation>
        <location evidence="1">Cytoplasm</location>
    </subcellularLocation>
</comment>
<dbReference type="InterPro" id="IPR041532">
    <property type="entry name" value="RlmI-like_PUA"/>
</dbReference>
<feature type="domain" description="RlmI-like PUA" evidence="7">
    <location>
        <begin position="9"/>
        <end position="70"/>
    </location>
</feature>
<dbReference type="Gene3D" id="3.30.750.80">
    <property type="entry name" value="RNA methyltransferase domain (HRMD) like"/>
    <property type="match status" value="1"/>
</dbReference>
<dbReference type="Gene3D" id="3.40.50.150">
    <property type="entry name" value="Vaccinia Virus protein VP39"/>
    <property type="match status" value="1"/>
</dbReference>
<comment type="similarity">
    <text evidence="6">Belongs to the methyltransferase superfamily. RlmI family.</text>
</comment>
<evidence type="ECO:0000259" key="7">
    <source>
        <dbReference type="Pfam" id="PF17785"/>
    </source>
</evidence>
<proteinExistence type="inferred from homology"/>
<dbReference type="SUPFAM" id="SSF53335">
    <property type="entry name" value="S-adenosyl-L-methionine-dependent methyltransferases"/>
    <property type="match status" value="1"/>
</dbReference>
<dbReference type="Pfam" id="PF03602">
    <property type="entry name" value="Cons_hypoth95"/>
    <property type="match status" value="1"/>
</dbReference>
<evidence type="ECO:0000256" key="5">
    <source>
        <dbReference type="ARBA" id="ARBA00022691"/>
    </source>
</evidence>
<evidence type="ECO:0000256" key="6">
    <source>
        <dbReference type="ARBA" id="ARBA00038091"/>
    </source>
</evidence>
<sequence length="391" mass="43298">MAADGLPNVQLLRRGVERWQAGHPWIYRADLNGDPALDGGEVVRVTDGRGWFIGKAFYSKQSKISLRWLTYDDVPVDADFFRQRIQSADELRRRALPGESTYRVIHGEADGIPGLVVDRYGDHLSAQFLVPATEQRKALLVDLLQEHFRPRGIVNRSDVGVRNLEGLTPEKGLLRGELPGPVTFHEGLVRMSADLLEGQKTGAFLDQRENHVMAGHYAHGEALDCFAYVGGFALQLATKAKSVTAIEISDAAAAQLRQNAAANKLGNLDVVVANAFDFLRDAVDEGRHFDTIVLDPPSFAKNKDAIAAALRGYKEINLRAMQLLRPGGILISASCTYHVDEQAFEDMLASAAADARRRVQIIERRGAGRDHPVLLNLRETRYLKCFVLRVL</sequence>
<evidence type="ECO:0000256" key="1">
    <source>
        <dbReference type="ARBA" id="ARBA00004496"/>
    </source>
</evidence>
<evidence type="ECO:0000313" key="8">
    <source>
        <dbReference type="EMBL" id="NMO23097.1"/>
    </source>
</evidence>
<keyword evidence="3 8" id="KW-0489">Methyltransferase</keyword>